<comment type="caution">
    <text evidence="1">The sequence shown here is derived from an EMBL/GenBank/DDBJ whole genome shotgun (WGS) entry which is preliminary data.</text>
</comment>
<organism evidence="1">
    <name type="scientific">marine sediment metagenome</name>
    <dbReference type="NCBI Taxonomy" id="412755"/>
    <lineage>
        <taxon>unclassified sequences</taxon>
        <taxon>metagenomes</taxon>
        <taxon>ecological metagenomes</taxon>
    </lineage>
</organism>
<sequence>ERNTFIQDFDKRSRAGSGELMEQVRKWKPKAKKFVRKAKK</sequence>
<dbReference type="AlphaFoldDB" id="X1GJS0"/>
<evidence type="ECO:0000313" key="1">
    <source>
        <dbReference type="EMBL" id="GAH45070.1"/>
    </source>
</evidence>
<accession>X1GJS0</accession>
<feature type="non-terminal residue" evidence="1">
    <location>
        <position position="1"/>
    </location>
</feature>
<name>X1GJS0_9ZZZZ</name>
<gene>
    <name evidence="1" type="ORF">S03H2_19359</name>
</gene>
<protein>
    <submittedName>
        <fullName evidence="1">Uncharacterized protein</fullName>
    </submittedName>
</protein>
<reference evidence="1" key="1">
    <citation type="journal article" date="2014" name="Front. Microbiol.">
        <title>High frequency of phylogenetically diverse reductive dehalogenase-homologous genes in deep subseafloor sedimentary metagenomes.</title>
        <authorList>
            <person name="Kawai M."/>
            <person name="Futagami T."/>
            <person name="Toyoda A."/>
            <person name="Takaki Y."/>
            <person name="Nishi S."/>
            <person name="Hori S."/>
            <person name="Arai W."/>
            <person name="Tsubouchi T."/>
            <person name="Morono Y."/>
            <person name="Uchiyama I."/>
            <person name="Ito T."/>
            <person name="Fujiyama A."/>
            <person name="Inagaki F."/>
            <person name="Takami H."/>
        </authorList>
    </citation>
    <scope>NUCLEOTIDE SEQUENCE</scope>
    <source>
        <strain evidence="1">Expedition CK06-06</strain>
    </source>
</reference>
<proteinExistence type="predicted"/>
<dbReference type="EMBL" id="BARU01010106">
    <property type="protein sequence ID" value="GAH45070.1"/>
    <property type="molecule type" value="Genomic_DNA"/>
</dbReference>